<evidence type="ECO:0000259" key="2">
    <source>
        <dbReference type="PROSITE" id="PS51192"/>
    </source>
</evidence>
<dbReference type="AlphaFoldDB" id="A0A120FR07"/>
<dbReference type="InterPro" id="IPR027417">
    <property type="entry name" value="P-loop_NTPase"/>
</dbReference>
<dbReference type="Pfam" id="PF18766">
    <property type="entry name" value="SWI2_SNF2"/>
    <property type="match status" value="1"/>
</dbReference>
<feature type="domain" description="Helicase ATP-binding" evidence="2">
    <location>
        <begin position="302"/>
        <end position="504"/>
    </location>
</feature>
<dbReference type="GO" id="GO:0005524">
    <property type="term" value="F:ATP binding"/>
    <property type="evidence" value="ECO:0007669"/>
    <property type="project" value="UniProtKB-KW"/>
</dbReference>
<dbReference type="RefSeq" id="WP_062368572.1">
    <property type="nucleotide sequence ID" value="NZ_LNCD01000012.1"/>
</dbReference>
<dbReference type="Pfam" id="PF22679">
    <property type="entry name" value="T1R_D3-like"/>
    <property type="match status" value="1"/>
</dbReference>
<dbReference type="SMART" id="SM00487">
    <property type="entry name" value="DEXDc"/>
    <property type="match status" value="1"/>
</dbReference>
<dbReference type="GO" id="GO:0004386">
    <property type="term" value="F:helicase activity"/>
    <property type="evidence" value="ECO:0007669"/>
    <property type="project" value="UniProtKB-KW"/>
</dbReference>
<evidence type="ECO:0000256" key="1">
    <source>
        <dbReference type="SAM" id="MobiDB-lite"/>
    </source>
</evidence>
<dbReference type="Gene3D" id="3.40.50.300">
    <property type="entry name" value="P-loop containing nucleotide triphosphate hydrolases"/>
    <property type="match status" value="2"/>
</dbReference>
<reference evidence="3 4" key="1">
    <citation type="submission" date="2015-11" db="EMBL/GenBank/DDBJ databases">
        <title>Draft Genome Sequence of the Strain BR 10423 (Rhizobium sp.) isolated from nodules of Mimosa pudica.</title>
        <authorList>
            <person name="Barauna A.C."/>
            <person name="Zilli J.E."/>
            <person name="Simoes-Araujo J.L."/>
            <person name="Reis V.M."/>
            <person name="James E.K."/>
            <person name="Reis F.B.Jr."/>
            <person name="Rouws L.F."/>
            <person name="Passos S.R."/>
            <person name="Gois S.R."/>
        </authorList>
    </citation>
    <scope>NUCLEOTIDE SEQUENCE [LARGE SCALE GENOMIC DNA]</scope>
    <source>
        <strain evidence="3 4">BR10423</strain>
    </source>
</reference>
<dbReference type="Proteomes" id="UP000068164">
    <property type="component" value="Unassembled WGS sequence"/>
</dbReference>
<proteinExistence type="predicted"/>
<dbReference type="InterPro" id="IPR007409">
    <property type="entry name" value="Restrct_endonuc_type1_HsdR_N"/>
</dbReference>
<dbReference type="Gene3D" id="3.90.1570.50">
    <property type="match status" value="1"/>
</dbReference>
<keyword evidence="3" id="KW-0347">Helicase</keyword>
<protein>
    <submittedName>
        <fullName evidence="3">DEAD/DEAH box helicase</fullName>
    </submittedName>
</protein>
<dbReference type="OrthoDB" id="9758243at2"/>
<gene>
    <name evidence="3" type="ORF">AS026_28645</name>
</gene>
<dbReference type="GO" id="GO:0003677">
    <property type="term" value="F:DNA binding"/>
    <property type="evidence" value="ECO:0007669"/>
    <property type="project" value="UniProtKB-KW"/>
</dbReference>
<dbReference type="EMBL" id="LNCD01000012">
    <property type="protein sequence ID" value="KWV59357.1"/>
    <property type="molecule type" value="Genomic_DNA"/>
</dbReference>
<dbReference type="InterPro" id="IPR014001">
    <property type="entry name" value="Helicase_ATP-bd"/>
</dbReference>
<dbReference type="InterPro" id="IPR055180">
    <property type="entry name" value="HsdR_RecA-like_helicase_dom_2"/>
</dbReference>
<keyword evidence="3" id="KW-0547">Nucleotide-binding</keyword>
<sequence>MVSNTKEVALEQAIQRHLTGTTTEDLASEPVPAEQRFFRFGQPSDFDAQYAIDTRLFWEFLETTQAKELAKLKNHSPADWQRKILERFDRLVKKNGLLYLLKKGLAVDDAAFTLMYAAPLASSAAKVHENFAANIFSVTRQVRYSETNPGEEIDMVLFVNGLPLITVELKNAWTGQTARYHGQKQYRDGRDATQPLLQFGRALVHMAVDTDEVFMTTKLAGPATFFLPFNKGHNEGEGNPPNPNGHRTAYLWEEVFSKESLAGIIQHFVLLEGKSTDPLAKKSMIFPRYHQLDVVRRLLSHAATNGVGQSYLIQHSAGSGKSNSITWAAYQLIDTYPASTSVAGGKASDQPLFDSVIVVTDRRLLDKQLRDNINDFSEVKNIVAPAVRSVDLKSALENGKKIIITTIQKFPFIIEGIADLSDKRFAVIIDEAHSGQSGSAHDNMNRAMGAGEADPDEEDPQDRILAAMQSRKMRGNASYFAFTATPKNTTLEKFGELQPDGSFKPFHLYSMKQAIEEGFILNVLANYTTYKSYYEIQKSIADNPLFDTKKAQKKLRAHVERSQQTINTKAEIMLDHFIEQVVTPKKLHGKAKGMVVTQNIESAIRYYKALTKLLAERGYPLKVLIAFSGEKEVDGVTYTEADMNGFPESDTRDKFDEDEYRLLVVANKYLTGFDQPKLTTMYVDKKLQHVLAVQALSRLNRSAPKLGKRTEDLFILDFFNDVTDIKSAFDPFYTVTTLSSATDVNVLHEIKDALDAVGVYEWQEVEDFVARYFAGDDAQSLSPIIDAAADRFNHQLGLADNDKIDFKIKARQFVKIYGQMASIMSFEVVEWEKLFWLLKFLIPKLHITDPDQDMLDELLEAVDLSSYGLERTRLNQDIELDATPTELDPQNPNPRGYRDGEQERDPLDDIIHTFNERWFQGWGATPEEQRVKFINVVNGIRAHPDFTQKYEENTDPYNRGLALEKMMQDVMLKRRKEELELYKLFASDPAFKAAWSQSIETVLRTGV</sequence>
<feature type="region of interest" description="Disordered" evidence="1">
    <location>
        <begin position="435"/>
        <end position="459"/>
    </location>
</feature>
<feature type="region of interest" description="Disordered" evidence="1">
    <location>
        <begin position="878"/>
        <end position="903"/>
    </location>
</feature>
<evidence type="ECO:0000313" key="4">
    <source>
        <dbReference type="Proteomes" id="UP000068164"/>
    </source>
</evidence>
<dbReference type="Pfam" id="PF04313">
    <property type="entry name" value="HSDR_N"/>
    <property type="match status" value="1"/>
</dbReference>
<keyword evidence="3" id="KW-0378">Hydrolase</keyword>
<dbReference type="InterPro" id="IPR040980">
    <property type="entry name" value="SWI2_SNF2"/>
</dbReference>
<dbReference type="SUPFAM" id="SSF52540">
    <property type="entry name" value="P-loop containing nucleoside triphosphate hydrolases"/>
    <property type="match status" value="1"/>
</dbReference>
<dbReference type="PROSITE" id="PS51192">
    <property type="entry name" value="HELICASE_ATP_BIND_1"/>
    <property type="match status" value="1"/>
</dbReference>
<accession>A0A120FR07</accession>
<dbReference type="PANTHER" id="PTHR42927">
    <property type="entry name" value="HELICASE SUPERFAMILY 1 AND 2 DOMAIN-CONTAINING PROTEIN"/>
    <property type="match status" value="1"/>
</dbReference>
<name>A0A120FR07_9HYPH</name>
<dbReference type="PANTHER" id="PTHR42927:SF1">
    <property type="entry name" value="HELICASE SUPERFAMILY 1 AND 2 DOMAIN-CONTAINING PROTEIN"/>
    <property type="match status" value="1"/>
</dbReference>
<organism evidence="3 4">
    <name type="scientific">Rhizobium altiplani</name>
    <dbReference type="NCBI Taxonomy" id="1864509"/>
    <lineage>
        <taxon>Bacteria</taxon>
        <taxon>Pseudomonadati</taxon>
        <taxon>Pseudomonadota</taxon>
        <taxon>Alphaproteobacteria</taxon>
        <taxon>Hyphomicrobiales</taxon>
        <taxon>Rhizobiaceae</taxon>
        <taxon>Rhizobium/Agrobacterium group</taxon>
        <taxon>Rhizobium</taxon>
    </lineage>
</organism>
<keyword evidence="4" id="KW-1185">Reference proteome</keyword>
<comment type="caution">
    <text evidence="3">The sequence shown here is derived from an EMBL/GenBank/DDBJ whole genome shotgun (WGS) entry which is preliminary data.</text>
</comment>
<dbReference type="GO" id="GO:0009307">
    <property type="term" value="P:DNA restriction-modification system"/>
    <property type="evidence" value="ECO:0007669"/>
    <property type="project" value="UniProtKB-KW"/>
</dbReference>
<keyword evidence="3" id="KW-0067">ATP-binding</keyword>
<evidence type="ECO:0000313" key="3">
    <source>
        <dbReference type="EMBL" id="KWV59357.1"/>
    </source>
</evidence>
<dbReference type="GO" id="GO:0009035">
    <property type="term" value="F:type I site-specific deoxyribonuclease activity"/>
    <property type="evidence" value="ECO:0007669"/>
    <property type="project" value="UniProtKB-EC"/>
</dbReference>